<evidence type="ECO:0000313" key="2">
    <source>
        <dbReference type="EMBL" id="ESA04357.1"/>
    </source>
</evidence>
<feature type="region of interest" description="Disordered" evidence="1">
    <location>
        <begin position="238"/>
        <end position="262"/>
    </location>
</feature>
<sequence length="617" mass="71717">MEENQKRLEQYTQRGKKNSVVYKIPNAYKVETILGGFQIICESNYLPNGKIKYSIEWKDNNNVSKIISNTRSSSGVANDFYKEFYCLALTYLAYEARENITNTPIINRKRPYTEISTSQQNRRLNLLAKDFKTQSSIILKNNNINNSQLRLIELEIGGEVVVIDFRSHNNLDFMVHCDAILRAIDECLISRDGYRRLAMVDPRIEREYRIEGRKHYINEVMNSLIPIYDYIIKIPSSPSNQSKKRKERENDNIEDLGSSSNSVPIWKKGSSSILTPGDTDGHIVTHQYSHVMFTVCLLNEKDEVLKPNEIKDGLEIYGVNYGIKAANSNFFCLYCECSKELRADMNHSWSITGNNKGHANPCLFPMIKTGNWIPDELHVMLRITDVLLGCFFYQLMEDINQFKKSTSTLIEQEMHRIGITHFQFYESKTKGKYDWTTLNGVEKLNVLKNFEVTRSVSGDHGRKMEFLWHEFLRLYLFLRQDHITEEEIDSFEQAAKSWILKFCEPTIGKSNSANKKKKGMFNPTDITPYMHIFAHYIPQFFRILKSKNLQFKHFSTSSLEKKNHMHVWVFFGATTMGGGNKANSVVHNILTYENRQLYFLMNNIPKSIVQKTIVLKE</sequence>
<dbReference type="VEuPathDB" id="FungiDB:RhiirFUN_024633"/>
<accession>U9TAA4</accession>
<dbReference type="HOGENOM" id="CLU_024816_1_1_1"/>
<protein>
    <submittedName>
        <fullName evidence="2">Uncharacterized protein</fullName>
    </submittedName>
</protein>
<dbReference type="AlphaFoldDB" id="U9TAA4"/>
<evidence type="ECO:0000256" key="1">
    <source>
        <dbReference type="SAM" id="MobiDB-lite"/>
    </source>
</evidence>
<name>U9TAA4_RHIID</name>
<organism evidence="2">
    <name type="scientific">Rhizophagus irregularis (strain DAOM 181602 / DAOM 197198 / MUCL 43194)</name>
    <name type="common">Arbuscular mycorrhizal fungus</name>
    <name type="synonym">Glomus intraradices</name>
    <dbReference type="NCBI Taxonomy" id="747089"/>
    <lineage>
        <taxon>Eukaryota</taxon>
        <taxon>Fungi</taxon>
        <taxon>Fungi incertae sedis</taxon>
        <taxon>Mucoromycota</taxon>
        <taxon>Glomeromycotina</taxon>
        <taxon>Glomeromycetes</taxon>
        <taxon>Glomerales</taxon>
        <taxon>Glomeraceae</taxon>
        <taxon>Rhizophagus</taxon>
    </lineage>
</organism>
<proteinExistence type="predicted"/>
<gene>
    <name evidence="2" type="ORF">GLOINDRAFT_4679</name>
</gene>
<reference evidence="2" key="1">
    <citation type="submission" date="2013-07" db="EMBL/GenBank/DDBJ databases">
        <title>The genome of an arbuscular mycorrhizal fungus provides insights into the evolution of the oldest plant symbiosis.</title>
        <authorList>
            <consortium name="DOE Joint Genome Institute"/>
            <person name="Tisserant E."/>
            <person name="Malbreil M."/>
            <person name="Kuo A."/>
            <person name="Kohler A."/>
            <person name="Symeonidi A."/>
            <person name="Balestrini R."/>
            <person name="Charron P."/>
            <person name="Duensing N."/>
            <person name="Frei-dit-Frey N."/>
            <person name="Gianinazzi-Pearson V."/>
            <person name="Gilbert B."/>
            <person name="Handa Y."/>
            <person name="Hijri M."/>
            <person name="Kaul R."/>
            <person name="Kawaguchi M."/>
            <person name="Krajinski F."/>
            <person name="Lammers P."/>
            <person name="Lapierre D."/>
            <person name="Masclaux F.G."/>
            <person name="Murat C."/>
            <person name="Morin E."/>
            <person name="Ndikumana S."/>
            <person name="Pagni M."/>
            <person name="Petitpierre D."/>
            <person name="Requena N."/>
            <person name="Rosikiewicz P."/>
            <person name="Riley R."/>
            <person name="Saito K."/>
            <person name="San Clemente H."/>
            <person name="Shapiro H."/>
            <person name="van Tuinen D."/>
            <person name="Becard G."/>
            <person name="Bonfante P."/>
            <person name="Paszkowski U."/>
            <person name="Shachar-Hill Y."/>
            <person name="Young J.P."/>
            <person name="Sanders I.R."/>
            <person name="Henrissat B."/>
            <person name="Rensing S.A."/>
            <person name="Grigoriev I.V."/>
            <person name="Corradi N."/>
            <person name="Roux C."/>
            <person name="Martin F."/>
        </authorList>
    </citation>
    <scope>NUCLEOTIDE SEQUENCE</scope>
    <source>
        <strain evidence="2">DAOM 197198</strain>
    </source>
</reference>
<dbReference type="EMBL" id="KI294371">
    <property type="protein sequence ID" value="ESA04357.1"/>
    <property type="molecule type" value="Genomic_DNA"/>
</dbReference>